<accession>A0A0N5CPE7</accession>
<dbReference type="AlphaFoldDB" id="A0A0N5CPE7"/>
<reference evidence="4" key="1">
    <citation type="submission" date="2017-02" db="UniProtKB">
        <authorList>
            <consortium name="WormBaseParasite"/>
        </authorList>
    </citation>
    <scope>IDENTIFICATION</scope>
</reference>
<feature type="region of interest" description="Disordered" evidence="1">
    <location>
        <begin position="89"/>
        <end position="108"/>
    </location>
</feature>
<dbReference type="Proteomes" id="UP000276776">
    <property type="component" value="Unassembled WGS sequence"/>
</dbReference>
<dbReference type="EMBL" id="UYYF01000359">
    <property type="protein sequence ID" value="VDM97848.1"/>
    <property type="molecule type" value="Genomic_DNA"/>
</dbReference>
<reference evidence="2 3" key="2">
    <citation type="submission" date="2018-11" db="EMBL/GenBank/DDBJ databases">
        <authorList>
            <consortium name="Pathogen Informatics"/>
        </authorList>
    </citation>
    <scope>NUCLEOTIDE SEQUENCE [LARGE SCALE GENOMIC DNA]</scope>
</reference>
<organism evidence="4">
    <name type="scientific">Thelazia callipaeda</name>
    <name type="common">Oriental eyeworm</name>
    <name type="synonym">Parasitic nematode</name>
    <dbReference type="NCBI Taxonomy" id="103827"/>
    <lineage>
        <taxon>Eukaryota</taxon>
        <taxon>Metazoa</taxon>
        <taxon>Ecdysozoa</taxon>
        <taxon>Nematoda</taxon>
        <taxon>Chromadorea</taxon>
        <taxon>Rhabditida</taxon>
        <taxon>Spirurina</taxon>
        <taxon>Spiruromorpha</taxon>
        <taxon>Thelazioidea</taxon>
        <taxon>Thelaziidae</taxon>
        <taxon>Thelazia</taxon>
    </lineage>
</organism>
<evidence type="ECO:0000313" key="4">
    <source>
        <dbReference type="WBParaSite" id="TCLT_0000208801-mRNA-1"/>
    </source>
</evidence>
<feature type="compositionally biased region" description="Basic and acidic residues" evidence="1">
    <location>
        <begin position="98"/>
        <end position="108"/>
    </location>
</feature>
<keyword evidence="3" id="KW-1185">Reference proteome</keyword>
<evidence type="ECO:0000313" key="3">
    <source>
        <dbReference type="Proteomes" id="UP000276776"/>
    </source>
</evidence>
<proteinExistence type="predicted"/>
<name>A0A0N5CPE7_THECL</name>
<evidence type="ECO:0000313" key="2">
    <source>
        <dbReference type="EMBL" id="VDM97848.1"/>
    </source>
</evidence>
<sequence>MASKNYMSFFEEKKRARQLAQGFEQIRSARDEIKQKIEEITKWIDIGWKKLHEIEHEVDRDSVYSAQKLEEINSYLNTATGYKRSNIRAKLKRKKPRKEGNQLKRSKNELELQKSEEEMYETIVQEVVPYFSLVALIKTSKIILSPHLGSG</sequence>
<evidence type="ECO:0000256" key="1">
    <source>
        <dbReference type="SAM" id="MobiDB-lite"/>
    </source>
</evidence>
<protein>
    <submittedName>
        <fullName evidence="4">Transposase</fullName>
    </submittedName>
</protein>
<dbReference type="WBParaSite" id="TCLT_0000208801-mRNA-1">
    <property type="protein sequence ID" value="TCLT_0000208801-mRNA-1"/>
    <property type="gene ID" value="TCLT_0000208801"/>
</dbReference>
<gene>
    <name evidence="2" type="ORF">TCLT_LOCUS2089</name>
</gene>